<dbReference type="InterPro" id="IPR019949">
    <property type="entry name" value="CmoO-like"/>
</dbReference>
<sequence length="333" mass="36872">MKLSILDQAPISAGKTAQEALTASVNLARSGEKFGYTRYWIAEHHDIGGLACPNPDVMLGIIGAQTDSIRIGAGAVLLPHYKAYRVAETYNLLATLFPGRIDLGIGRAPGGSAEATMALSDNYLEKVREYPDLLDELSQFLNQSFPRAHMFSKIVASPVPETAPQPWLLGTSEKSAILAAEKGMPYTFGQFMSKEDGPKIIRNYKEKFVQIHPAKTPKVIATISVICADTTEEAENLALSNQFWKVLQDKGEGNDGVPSVEEAKAYSFSDKEKNKMERMKQRMVIGNPKEVAEQLFDLQKQYDVDEFMMVTITHSYEARKKSYELVANKILDG</sequence>
<comment type="similarity">
    <text evidence="1">To bacterial alkanal monooxygenase alpha and beta chains.</text>
</comment>
<dbReference type="InterPro" id="IPR050766">
    <property type="entry name" value="Bact_Lucif_Oxidored"/>
</dbReference>
<dbReference type="PANTHER" id="PTHR30137:SF19">
    <property type="entry name" value="LUCIFERASE-LIKE MONOOXYGENASE"/>
    <property type="match status" value="1"/>
</dbReference>
<dbReference type="Gene3D" id="3.20.20.30">
    <property type="entry name" value="Luciferase-like domain"/>
    <property type="match status" value="1"/>
</dbReference>
<organism evidence="3 4">
    <name type="scientific">Virgibacillus alimentarius</name>
    <dbReference type="NCBI Taxonomy" id="698769"/>
    <lineage>
        <taxon>Bacteria</taxon>
        <taxon>Bacillati</taxon>
        <taxon>Bacillota</taxon>
        <taxon>Bacilli</taxon>
        <taxon>Bacillales</taxon>
        <taxon>Bacillaceae</taxon>
        <taxon>Virgibacillus</taxon>
    </lineage>
</organism>
<dbReference type="Pfam" id="PF00296">
    <property type="entry name" value="Bac_luciferase"/>
    <property type="match status" value="1"/>
</dbReference>
<feature type="domain" description="Luciferase-like" evidence="2">
    <location>
        <begin position="1"/>
        <end position="300"/>
    </location>
</feature>
<gene>
    <name evidence="3" type="ORF">J2Z81_001876</name>
</gene>
<evidence type="ECO:0000313" key="3">
    <source>
        <dbReference type="EMBL" id="MBP2257906.1"/>
    </source>
</evidence>
<evidence type="ECO:0000256" key="1">
    <source>
        <dbReference type="ARBA" id="ARBA00007789"/>
    </source>
</evidence>
<dbReference type="NCBIfam" id="TIGR03558">
    <property type="entry name" value="oxido_grp_1"/>
    <property type="match status" value="1"/>
</dbReference>
<dbReference type="RefSeq" id="WP_226371215.1">
    <property type="nucleotide sequence ID" value="NZ_JAGIKX010000016.1"/>
</dbReference>
<accession>A0ABS4S8S8</accession>
<evidence type="ECO:0000313" key="4">
    <source>
        <dbReference type="Proteomes" id="UP001519294"/>
    </source>
</evidence>
<comment type="caution">
    <text evidence="3">The sequence shown here is derived from an EMBL/GenBank/DDBJ whole genome shotgun (WGS) entry which is preliminary data.</text>
</comment>
<reference evidence="3 4" key="1">
    <citation type="submission" date="2021-03" db="EMBL/GenBank/DDBJ databases">
        <title>Genomic Encyclopedia of Type Strains, Phase IV (KMG-IV): sequencing the most valuable type-strain genomes for metagenomic binning, comparative biology and taxonomic classification.</title>
        <authorList>
            <person name="Goeker M."/>
        </authorList>
    </citation>
    <scope>NUCLEOTIDE SEQUENCE [LARGE SCALE GENOMIC DNA]</scope>
    <source>
        <strain evidence="3 4">DSM 25790</strain>
    </source>
</reference>
<keyword evidence="4" id="KW-1185">Reference proteome</keyword>
<dbReference type="InterPro" id="IPR036661">
    <property type="entry name" value="Luciferase-like_sf"/>
</dbReference>
<evidence type="ECO:0000259" key="2">
    <source>
        <dbReference type="Pfam" id="PF00296"/>
    </source>
</evidence>
<dbReference type="SUPFAM" id="SSF51679">
    <property type="entry name" value="Bacterial luciferase-like"/>
    <property type="match status" value="1"/>
</dbReference>
<dbReference type="PANTHER" id="PTHR30137">
    <property type="entry name" value="LUCIFERASE-LIKE MONOOXYGENASE"/>
    <property type="match status" value="1"/>
</dbReference>
<protein>
    <submittedName>
        <fullName evidence="3">Luciferase family oxidoreductase group 1</fullName>
    </submittedName>
</protein>
<name>A0ABS4S8S8_9BACI</name>
<dbReference type="EMBL" id="JAGIKX010000016">
    <property type="protein sequence ID" value="MBP2257906.1"/>
    <property type="molecule type" value="Genomic_DNA"/>
</dbReference>
<dbReference type="Proteomes" id="UP001519294">
    <property type="component" value="Unassembled WGS sequence"/>
</dbReference>
<proteinExistence type="predicted"/>
<dbReference type="InterPro" id="IPR011251">
    <property type="entry name" value="Luciferase-like_dom"/>
</dbReference>